<comment type="caution">
    <text evidence="2">The sequence shown here is derived from an EMBL/GenBank/DDBJ whole genome shotgun (WGS) entry which is preliminary data.</text>
</comment>
<evidence type="ECO:0008006" key="4">
    <source>
        <dbReference type="Google" id="ProtNLM"/>
    </source>
</evidence>
<keyword evidence="1" id="KW-0732">Signal</keyword>
<evidence type="ECO:0000313" key="2">
    <source>
        <dbReference type="EMBL" id="MEK7952171.1"/>
    </source>
</evidence>
<dbReference type="EMBL" id="JBBUKT010000006">
    <property type="protein sequence ID" value="MEK7952171.1"/>
    <property type="molecule type" value="Genomic_DNA"/>
</dbReference>
<protein>
    <recommendedName>
        <fullName evidence="4">PEP-CTERM protein-sorting domain-containing protein</fullName>
    </recommendedName>
</protein>
<organism evidence="2 3">
    <name type="scientific">Luteolibacter soli</name>
    <dbReference type="NCBI Taxonomy" id="3135280"/>
    <lineage>
        <taxon>Bacteria</taxon>
        <taxon>Pseudomonadati</taxon>
        <taxon>Verrucomicrobiota</taxon>
        <taxon>Verrucomicrobiia</taxon>
        <taxon>Verrucomicrobiales</taxon>
        <taxon>Verrucomicrobiaceae</taxon>
        <taxon>Luteolibacter</taxon>
    </lineage>
</organism>
<dbReference type="RefSeq" id="WP_341405929.1">
    <property type="nucleotide sequence ID" value="NZ_JBBUKT010000006.1"/>
</dbReference>
<proteinExistence type="predicted"/>
<feature type="signal peptide" evidence="1">
    <location>
        <begin position="1"/>
        <end position="22"/>
    </location>
</feature>
<gene>
    <name evidence="2" type="ORF">WKV53_16785</name>
</gene>
<keyword evidence="3" id="KW-1185">Reference proteome</keyword>
<accession>A0ABU9AYI3</accession>
<evidence type="ECO:0000256" key="1">
    <source>
        <dbReference type="SAM" id="SignalP"/>
    </source>
</evidence>
<sequence length="200" mass="21294">MKTTLTALTLLSPLIAAQVANSATIASVTRLDGGDLNPAVSEIVNAASLRPGFHYYANANTNFTYGTLPTYLMDADYIQTDIGDIAKADYQLSVTLATQAKVFLFIDDRVSQPMASMPWLAQLGFTDIGINNLTVGNNLPYSIYSSTLPAGTIVLGANGSQTTGNMYTIAAIPVPEPSAASFMAAAFALCTRVRRRRTSR</sequence>
<name>A0ABU9AYI3_9BACT</name>
<feature type="chain" id="PRO_5045058775" description="PEP-CTERM protein-sorting domain-containing protein" evidence="1">
    <location>
        <begin position="23"/>
        <end position="200"/>
    </location>
</feature>
<reference evidence="2 3" key="1">
    <citation type="submission" date="2024-04" db="EMBL/GenBank/DDBJ databases">
        <title>Luteolibacter sp. isolated from soil.</title>
        <authorList>
            <person name="An J."/>
        </authorList>
    </citation>
    <scope>NUCLEOTIDE SEQUENCE [LARGE SCALE GENOMIC DNA]</scope>
    <source>
        <strain evidence="2 3">Y139</strain>
    </source>
</reference>
<dbReference type="Proteomes" id="UP001371305">
    <property type="component" value="Unassembled WGS sequence"/>
</dbReference>
<evidence type="ECO:0000313" key="3">
    <source>
        <dbReference type="Proteomes" id="UP001371305"/>
    </source>
</evidence>